<reference evidence="19" key="1">
    <citation type="submission" date="2024-04" db="UniProtKB">
        <authorList>
            <consortium name="EnsemblMetazoa"/>
        </authorList>
    </citation>
    <scope>IDENTIFICATION</scope>
    <source>
        <strain evidence="19">EBRO</strain>
    </source>
</reference>
<feature type="disulfide bond" evidence="13">
    <location>
        <begin position="543"/>
        <end position="570"/>
    </location>
</feature>
<feature type="disulfide bond" evidence="13">
    <location>
        <begin position="578"/>
        <end position="583"/>
    </location>
</feature>
<dbReference type="PANTHER" id="PTHR10082">
    <property type="entry name" value="INTEGRIN BETA SUBUNIT"/>
    <property type="match status" value="1"/>
</dbReference>
<dbReference type="Proteomes" id="UP000075880">
    <property type="component" value="Unassembled WGS sequence"/>
</dbReference>
<feature type="disulfide bond" evidence="13">
    <location>
        <begin position="42"/>
        <end position="75"/>
    </location>
</feature>
<protein>
    <recommendedName>
        <fullName evidence="14">Integrin beta</fullName>
    </recommendedName>
</protein>
<dbReference type="GO" id="GO:0007160">
    <property type="term" value="P:cell-matrix adhesion"/>
    <property type="evidence" value="ECO:0007669"/>
    <property type="project" value="TreeGrafter"/>
</dbReference>
<evidence type="ECO:0000256" key="4">
    <source>
        <dbReference type="ARBA" id="ARBA00022692"/>
    </source>
</evidence>
<dbReference type="Gene3D" id="1.20.5.100">
    <property type="entry name" value="Cytochrome c1, transmembrane anchor, C-terminal"/>
    <property type="match status" value="1"/>
</dbReference>
<evidence type="ECO:0000256" key="10">
    <source>
        <dbReference type="ARBA" id="ARBA00023136"/>
    </source>
</evidence>
<dbReference type="Gene3D" id="2.10.25.10">
    <property type="entry name" value="Laminin"/>
    <property type="match status" value="3"/>
</dbReference>
<dbReference type="PIRSF" id="PIRSF002512">
    <property type="entry name" value="Integrin_B"/>
    <property type="match status" value="1"/>
</dbReference>
<evidence type="ECO:0000256" key="2">
    <source>
        <dbReference type="ARBA" id="ARBA00007449"/>
    </source>
</evidence>
<dbReference type="Gene3D" id="2.60.40.1510">
    <property type="entry name" value="ntegrin, alpha v. Chain A, domain 3"/>
    <property type="match status" value="1"/>
</dbReference>
<comment type="similarity">
    <text evidence="2 14">Belongs to the integrin beta chain family.</text>
</comment>
<feature type="disulfide bond" evidence="13">
    <location>
        <begin position="596"/>
        <end position="603"/>
    </location>
</feature>
<dbReference type="Pfam" id="PF08725">
    <property type="entry name" value="Integrin_b_cyt"/>
    <property type="match status" value="1"/>
</dbReference>
<evidence type="ECO:0000256" key="12">
    <source>
        <dbReference type="ARBA" id="ARBA00023180"/>
    </source>
</evidence>
<dbReference type="InterPro" id="IPR036349">
    <property type="entry name" value="Integrin_bsu_tail_dom_sf"/>
</dbReference>
<feature type="disulfide bond" evidence="13">
    <location>
        <begin position="258"/>
        <end position="299"/>
    </location>
</feature>
<dbReference type="InterPro" id="IPR013111">
    <property type="entry name" value="EGF_extracell"/>
</dbReference>
<dbReference type="GO" id="GO:0009986">
    <property type="term" value="C:cell surface"/>
    <property type="evidence" value="ECO:0007669"/>
    <property type="project" value="TreeGrafter"/>
</dbReference>
<dbReference type="InterPro" id="IPR040622">
    <property type="entry name" value="EGF_integrin_1"/>
</dbReference>
<feature type="disulfide bond" evidence="13">
    <location>
        <begin position="39"/>
        <end position="49"/>
    </location>
</feature>
<keyword evidence="5 16" id="KW-0732">Signal</keyword>
<evidence type="ECO:0000256" key="13">
    <source>
        <dbReference type="PIRSR" id="PIRSR002512-1"/>
    </source>
</evidence>
<feature type="disulfide bond" evidence="13">
    <location>
        <begin position="618"/>
        <end position="623"/>
    </location>
</feature>
<feature type="disulfide bond" evidence="13">
    <location>
        <begin position="585"/>
        <end position="594"/>
    </location>
</feature>
<dbReference type="SMART" id="SM01241">
    <property type="entry name" value="Integrin_b_cyt"/>
    <property type="match status" value="1"/>
</dbReference>
<dbReference type="SUPFAM" id="SSF69687">
    <property type="entry name" value="Integrin beta tail domain"/>
    <property type="match status" value="1"/>
</dbReference>
<evidence type="ECO:0000313" key="20">
    <source>
        <dbReference type="Proteomes" id="UP000075880"/>
    </source>
</evidence>
<feature type="disulfide bond" evidence="13">
    <location>
        <begin position="580"/>
        <end position="612"/>
    </location>
</feature>
<dbReference type="GO" id="GO:0005925">
    <property type="term" value="C:focal adhesion"/>
    <property type="evidence" value="ECO:0007669"/>
    <property type="project" value="TreeGrafter"/>
</dbReference>
<dbReference type="AlphaFoldDB" id="A0AAG5D0Y0"/>
<keyword evidence="10 15" id="KW-0472">Membrane</keyword>
<feature type="domain" description="Integrin beta subunit VWA" evidence="17">
    <location>
        <begin position="38"/>
        <end position="468"/>
    </location>
</feature>
<comment type="subcellular location">
    <subcellularLocation>
        <location evidence="14">Cell membrane</location>
        <topology evidence="14">Single-pass type I membrane protein</topology>
    </subcellularLocation>
    <subcellularLocation>
        <location evidence="1">Membrane</location>
        <topology evidence="1">Single-pass type I membrane protein</topology>
    </subcellularLocation>
</comment>
<dbReference type="InterPro" id="IPR002369">
    <property type="entry name" value="Integrin_bsu_VWA"/>
</dbReference>
<dbReference type="PROSITE" id="PS52047">
    <property type="entry name" value="I_EGF_2"/>
    <property type="match status" value="1"/>
</dbReference>
<proteinExistence type="inferred from homology"/>
<organism evidence="19 20">
    <name type="scientific">Anopheles atroparvus</name>
    <name type="common">European mosquito</name>
    <dbReference type="NCBI Taxonomy" id="41427"/>
    <lineage>
        <taxon>Eukaryota</taxon>
        <taxon>Metazoa</taxon>
        <taxon>Ecdysozoa</taxon>
        <taxon>Arthropoda</taxon>
        <taxon>Hexapoda</taxon>
        <taxon>Insecta</taxon>
        <taxon>Pterygota</taxon>
        <taxon>Neoptera</taxon>
        <taxon>Endopterygota</taxon>
        <taxon>Diptera</taxon>
        <taxon>Nematocera</taxon>
        <taxon>Culicoidea</taxon>
        <taxon>Culicidae</taxon>
        <taxon>Anophelinae</taxon>
        <taxon>Anopheles</taxon>
    </lineage>
</organism>
<dbReference type="Pfam" id="PF07974">
    <property type="entry name" value="EGF_2"/>
    <property type="match status" value="2"/>
</dbReference>
<dbReference type="GO" id="GO:0007229">
    <property type="term" value="P:integrin-mediated signaling pathway"/>
    <property type="evidence" value="ECO:0007669"/>
    <property type="project" value="UniProtKB-KW"/>
</dbReference>
<dbReference type="SUPFAM" id="SSF53300">
    <property type="entry name" value="vWA-like"/>
    <property type="match status" value="1"/>
</dbReference>
<keyword evidence="9 14" id="KW-0401">Integrin</keyword>
<dbReference type="InterPro" id="IPR036465">
    <property type="entry name" value="vWFA_dom_sf"/>
</dbReference>
<feature type="transmembrane region" description="Helical" evidence="15">
    <location>
        <begin position="731"/>
        <end position="753"/>
    </location>
</feature>
<dbReference type="GO" id="GO:0008305">
    <property type="term" value="C:integrin complex"/>
    <property type="evidence" value="ECO:0007669"/>
    <property type="project" value="TreeGrafter"/>
</dbReference>
<evidence type="ECO:0000313" key="19">
    <source>
        <dbReference type="EnsemblMetazoa" id="ENSAATROPP004313"/>
    </source>
</evidence>
<keyword evidence="6" id="KW-0677">Repeat</keyword>
<evidence type="ECO:0000256" key="1">
    <source>
        <dbReference type="ARBA" id="ARBA00004479"/>
    </source>
</evidence>
<feature type="disulfide bond" evidence="13">
    <location>
        <begin position="541"/>
        <end position="546"/>
    </location>
</feature>
<feature type="disulfide bond" evidence="13">
    <location>
        <begin position="645"/>
        <end position="654"/>
    </location>
</feature>
<dbReference type="InterPro" id="IPR015812">
    <property type="entry name" value="Integrin_bsu"/>
</dbReference>
<dbReference type="GO" id="GO:0098609">
    <property type="term" value="P:cell-cell adhesion"/>
    <property type="evidence" value="ECO:0007669"/>
    <property type="project" value="TreeGrafter"/>
</dbReference>
<evidence type="ECO:0000256" key="8">
    <source>
        <dbReference type="ARBA" id="ARBA00022989"/>
    </source>
</evidence>
<dbReference type="PANTHER" id="PTHR10082:SF59">
    <property type="entry name" value="INTEGRIN BETA-NU"/>
    <property type="match status" value="1"/>
</dbReference>
<feature type="domain" description="Integrin beta subunit cytoplasmic" evidence="18">
    <location>
        <begin position="754"/>
        <end position="800"/>
    </location>
</feature>
<dbReference type="GO" id="GO:0033627">
    <property type="term" value="P:cell adhesion mediated by integrin"/>
    <property type="evidence" value="ECO:0007669"/>
    <property type="project" value="TreeGrafter"/>
</dbReference>
<evidence type="ECO:0000256" key="7">
    <source>
        <dbReference type="ARBA" id="ARBA00022889"/>
    </source>
</evidence>
<feature type="disulfide bond" evidence="13">
    <location>
        <begin position="651"/>
        <end position="726"/>
    </location>
</feature>
<dbReference type="GO" id="GO:0005178">
    <property type="term" value="F:integrin binding"/>
    <property type="evidence" value="ECO:0007669"/>
    <property type="project" value="TreeGrafter"/>
</dbReference>
<dbReference type="Gene3D" id="3.30.1680.10">
    <property type="entry name" value="ligand-binding face of the semaphorins, domain 2"/>
    <property type="match status" value="1"/>
</dbReference>
<evidence type="ECO:0000256" key="14">
    <source>
        <dbReference type="RuleBase" id="RU000633"/>
    </source>
</evidence>
<dbReference type="Pfam" id="PF00362">
    <property type="entry name" value="Integrin_beta"/>
    <property type="match status" value="1"/>
</dbReference>
<evidence type="ECO:0000256" key="15">
    <source>
        <dbReference type="SAM" id="Phobius"/>
    </source>
</evidence>
<evidence type="ECO:0000256" key="16">
    <source>
        <dbReference type="SAM" id="SignalP"/>
    </source>
</evidence>
<sequence length="803" mass="90497">MASASLVRVLLMSAILLGSVFAQTTRFIVQSKCFFQKNCIECLDADIECAWCTDDLYEMRKSRCMPIKDLLESNCNASKIETNDDYFFMETINSEPHRDFDARKLEAVQISPQKIQLRLGKLASQTISFTYKPANNYPLDLYYLMDLTWSMRDDKATLENMGSQLVLALANLTANYRLGFGSFADKPAVPFIQSEPHRLENPCYSENDQCEPTYVFRHRLKITRDIDRFIAQVKASNVTGNVDNLEAGLDALMQVLVCDQKIGWGSNTRKIVVVATDGWMHMAGDGLLAGIVEQNDKQCHLDDAGNLVDALKYDYPSLEQIWRVLLRSKTAVIFAVTEAQQSYYQRLSELMPEFTSVGRLQDDSSNILQLVNEGYREFVKRVAFTDNAPAYLQLRYTTDCGGLYREPQPINRCDNIAIGREYKFHVELRLLEYPENPVSNKLTVRIEETLISNEAVELEIELRNTCDCEAFKKPLELSELCNFNGDYVCGLCQCYAGWIGKTCECNLQNSQDRKELFEQCVAPSDGDELRTGPICSDRGECICGQCFCNPGYEGDHCECNECSRIDGVICGGPDHGVCSCGSCSCYDSWTGENCDCSTDIGGCKAPLHDDICSGHGTCNCGRCSCDESFFGPFCETKDGEQSALCSSYEDCVRCAVNRKNDLPCDDLETVCHEKIGYHRLKFIPMDQISSNCTLRFSKEENVCDYKFSYELGENRQILLKVQDFECKSVNLLAAGLSIATAVIVGGLLFLICCRVKLMYDDQKMFAKFEKERAQQTLYQEQSPLYKSPITEFQVPAEMETSGL</sequence>
<evidence type="ECO:0000256" key="9">
    <source>
        <dbReference type="ARBA" id="ARBA00023037"/>
    </source>
</evidence>
<keyword evidence="8 15" id="KW-1133">Transmembrane helix</keyword>
<name>A0AAG5D0Y0_ANOAO</name>
<dbReference type="InterPro" id="IPR033760">
    <property type="entry name" value="Integrin_beta_N"/>
</dbReference>
<evidence type="ECO:0000256" key="3">
    <source>
        <dbReference type="ARBA" id="ARBA00022536"/>
    </source>
</evidence>
<evidence type="ECO:0000256" key="6">
    <source>
        <dbReference type="ARBA" id="ARBA00022737"/>
    </source>
</evidence>
<dbReference type="FunFam" id="2.10.25.10:FF:000036">
    <property type="entry name" value="Integrin beta"/>
    <property type="match status" value="1"/>
</dbReference>
<feature type="disulfide bond" evidence="13">
    <location>
        <begin position="400"/>
        <end position="413"/>
    </location>
</feature>
<dbReference type="EnsemblMetazoa" id="ENSAATROPT004499">
    <property type="protein sequence ID" value="ENSAATROPP004313"/>
    <property type="gene ID" value="ENSAATROPG003573"/>
</dbReference>
<feature type="disulfide bond" evidence="13">
    <location>
        <begin position="203"/>
        <end position="210"/>
    </location>
</feature>
<evidence type="ECO:0000259" key="18">
    <source>
        <dbReference type="SMART" id="SM01241"/>
    </source>
</evidence>
<dbReference type="PRINTS" id="PR01186">
    <property type="entry name" value="INTEGRINB"/>
</dbReference>
<dbReference type="GO" id="GO:0016477">
    <property type="term" value="P:cell migration"/>
    <property type="evidence" value="ECO:0007669"/>
    <property type="project" value="TreeGrafter"/>
</dbReference>
<evidence type="ECO:0000256" key="11">
    <source>
        <dbReference type="ARBA" id="ARBA00023157"/>
    </source>
</evidence>
<dbReference type="SUPFAM" id="SSF57196">
    <property type="entry name" value="EGF/Laminin"/>
    <property type="match status" value="2"/>
</dbReference>
<dbReference type="SUPFAM" id="SSF103575">
    <property type="entry name" value="Plexin repeat"/>
    <property type="match status" value="1"/>
</dbReference>
<dbReference type="Pfam" id="PF18372">
    <property type="entry name" value="I-EGF_1"/>
    <property type="match status" value="1"/>
</dbReference>
<dbReference type="InterPro" id="IPR014836">
    <property type="entry name" value="Integrin_bsu_cyt_dom"/>
</dbReference>
<keyword evidence="3" id="KW-0245">EGF-like domain</keyword>
<keyword evidence="12" id="KW-0325">Glycoprotein</keyword>
<feature type="disulfide bond" evidence="13">
    <location>
        <begin position="559"/>
        <end position="562"/>
    </location>
</feature>
<dbReference type="PROSITE" id="PS00243">
    <property type="entry name" value="I_EGF_1"/>
    <property type="match status" value="1"/>
</dbReference>
<feature type="chain" id="PRO_5042471247" description="Integrin beta" evidence="16">
    <location>
        <begin position="23"/>
        <end position="803"/>
    </location>
</feature>
<keyword evidence="4 14" id="KW-0812">Transmembrane</keyword>
<keyword evidence="7 14" id="KW-0130">Cell adhesion</keyword>
<keyword evidence="20" id="KW-1185">Reference proteome</keyword>
<feature type="disulfide bond" evidence="13">
    <location>
        <begin position="625"/>
        <end position="634"/>
    </location>
</feature>
<feature type="signal peptide" evidence="16">
    <location>
        <begin position="1"/>
        <end position="22"/>
    </location>
</feature>
<keyword evidence="11 13" id="KW-1015">Disulfide bond</keyword>
<feature type="disulfide bond" evidence="13">
    <location>
        <begin position="494"/>
        <end position="503"/>
    </location>
</feature>
<dbReference type="Gene3D" id="3.40.50.410">
    <property type="entry name" value="von Willebrand factor, type A domain"/>
    <property type="match status" value="1"/>
</dbReference>
<dbReference type="Pfam" id="PF17205">
    <property type="entry name" value="PSI_integrin"/>
    <property type="match status" value="1"/>
</dbReference>
<dbReference type="SMART" id="SM00187">
    <property type="entry name" value="INB"/>
    <property type="match status" value="1"/>
</dbReference>
<feature type="disulfide bond" evidence="13">
    <location>
        <begin position="489"/>
        <end position="535"/>
    </location>
</feature>
<feature type="disulfide bond" evidence="13">
    <location>
        <begin position="548"/>
        <end position="557"/>
    </location>
</feature>
<accession>A0AAG5D0Y0</accession>
<evidence type="ECO:0000256" key="5">
    <source>
        <dbReference type="ARBA" id="ARBA00022729"/>
    </source>
</evidence>
<feature type="disulfide bond" evidence="13">
    <location>
        <begin position="52"/>
        <end position="64"/>
    </location>
</feature>
<dbReference type="FunFam" id="3.40.50.410:FF:000096">
    <property type="entry name" value="Integrin beta"/>
    <property type="match status" value="1"/>
</dbReference>
<dbReference type="InterPro" id="IPR057243">
    <property type="entry name" value="Integrin_I-EGF_CS"/>
</dbReference>
<evidence type="ECO:0000259" key="17">
    <source>
        <dbReference type="SMART" id="SM00187"/>
    </source>
</evidence>